<accession>A0A8E2DFY4</accession>
<dbReference type="Proteomes" id="UP000250043">
    <property type="component" value="Unassembled WGS sequence"/>
</dbReference>
<evidence type="ECO:0000313" key="2">
    <source>
        <dbReference type="Proteomes" id="UP000250043"/>
    </source>
</evidence>
<organism evidence="1 2">
    <name type="scientific">Obba rivulosa</name>
    <dbReference type="NCBI Taxonomy" id="1052685"/>
    <lineage>
        <taxon>Eukaryota</taxon>
        <taxon>Fungi</taxon>
        <taxon>Dikarya</taxon>
        <taxon>Basidiomycota</taxon>
        <taxon>Agaricomycotina</taxon>
        <taxon>Agaricomycetes</taxon>
        <taxon>Polyporales</taxon>
        <taxon>Gelatoporiaceae</taxon>
        <taxon>Obba</taxon>
    </lineage>
</organism>
<sequence length="190" mass="21347">MASRYVPSASTSVFAAHNGLRKSSGFSFFKFLSKPGSLKMTLVAMVQCHLTFGVTEAVTELKVPEDLLLGRMPSGDLVMTTSRLHLILHYFIYRIHDLKITDSEARRRRFERGSMTLSIARNHFECREADRRGNYLVFPQAVLHPDNCAKIMCMIVTAHEAPSDVVCKHFRITPSGVTHSRSFTGPMADI</sequence>
<dbReference type="EMBL" id="KV722586">
    <property type="protein sequence ID" value="OCH85406.1"/>
    <property type="molecule type" value="Genomic_DNA"/>
</dbReference>
<name>A0A8E2DFY4_9APHY</name>
<evidence type="ECO:0000313" key="1">
    <source>
        <dbReference type="EMBL" id="OCH85406.1"/>
    </source>
</evidence>
<keyword evidence="2" id="KW-1185">Reference proteome</keyword>
<proteinExistence type="predicted"/>
<protein>
    <submittedName>
        <fullName evidence="1">Uncharacterized protein</fullName>
    </submittedName>
</protein>
<gene>
    <name evidence="1" type="ORF">OBBRIDRAFT_314470</name>
</gene>
<reference evidence="1 2" key="1">
    <citation type="submission" date="2016-07" db="EMBL/GenBank/DDBJ databases">
        <title>Draft genome of the white-rot fungus Obba rivulosa 3A-2.</title>
        <authorList>
            <consortium name="DOE Joint Genome Institute"/>
            <person name="Miettinen O."/>
            <person name="Riley R."/>
            <person name="Acob R."/>
            <person name="Barry K."/>
            <person name="Cullen D."/>
            <person name="De Vries R."/>
            <person name="Hainaut M."/>
            <person name="Hatakka A."/>
            <person name="Henrissat B."/>
            <person name="Hilden K."/>
            <person name="Kuo R."/>
            <person name="Labutti K."/>
            <person name="Lipzen A."/>
            <person name="Makela M.R."/>
            <person name="Sandor L."/>
            <person name="Spatafora J.W."/>
            <person name="Grigoriev I.V."/>
            <person name="Hibbett D.S."/>
        </authorList>
    </citation>
    <scope>NUCLEOTIDE SEQUENCE [LARGE SCALE GENOMIC DNA]</scope>
    <source>
        <strain evidence="1 2">3A-2</strain>
    </source>
</reference>
<dbReference type="AlphaFoldDB" id="A0A8E2DFY4"/>